<evidence type="ECO:0000256" key="4">
    <source>
        <dbReference type="ARBA" id="ARBA00022692"/>
    </source>
</evidence>
<dbReference type="OrthoDB" id="9789704at2"/>
<keyword evidence="6 8" id="KW-0472">Membrane</keyword>
<feature type="transmembrane region" description="Helical" evidence="8">
    <location>
        <begin position="45"/>
        <end position="68"/>
    </location>
</feature>
<dbReference type="InterPro" id="IPR050277">
    <property type="entry name" value="Sodium:Solute_Symporter"/>
</dbReference>
<comment type="similarity">
    <text evidence="2 7">Belongs to the sodium:solute symporter (SSF) (TC 2.A.21) family.</text>
</comment>
<dbReference type="Pfam" id="PF00474">
    <property type="entry name" value="SSF"/>
    <property type="match status" value="1"/>
</dbReference>
<proteinExistence type="inferred from homology"/>
<evidence type="ECO:0000313" key="10">
    <source>
        <dbReference type="Proteomes" id="UP000254519"/>
    </source>
</evidence>
<gene>
    <name evidence="9" type="primary">panF_2</name>
    <name evidence="9" type="ORF">NCTC4822_00540</name>
</gene>
<evidence type="ECO:0000256" key="5">
    <source>
        <dbReference type="ARBA" id="ARBA00022989"/>
    </source>
</evidence>
<feature type="transmembrane region" description="Helical" evidence="8">
    <location>
        <begin position="74"/>
        <end position="97"/>
    </location>
</feature>
<dbReference type="AlphaFoldDB" id="A0A380BCV3"/>
<keyword evidence="4 8" id="KW-0812">Transmembrane</keyword>
<evidence type="ECO:0000256" key="8">
    <source>
        <dbReference type="SAM" id="Phobius"/>
    </source>
</evidence>
<feature type="transmembrane region" description="Helical" evidence="8">
    <location>
        <begin position="221"/>
        <end position="240"/>
    </location>
</feature>
<evidence type="ECO:0000256" key="2">
    <source>
        <dbReference type="ARBA" id="ARBA00006434"/>
    </source>
</evidence>
<dbReference type="InterPro" id="IPR038377">
    <property type="entry name" value="Na/Glc_symporter_sf"/>
</dbReference>
<feature type="transmembrane region" description="Helical" evidence="8">
    <location>
        <begin position="355"/>
        <end position="374"/>
    </location>
</feature>
<keyword evidence="10" id="KW-1185">Reference proteome</keyword>
<dbReference type="CDD" id="cd11479">
    <property type="entry name" value="SLC5sbd_u3"/>
    <property type="match status" value="1"/>
</dbReference>
<sequence length="464" mass="49648">MVTTVDVLVMILYLITLISIGAITVRKIKSQKDFLVAGSRLGYGLYVPAMAAVVLGGASTLGGSSLGYKYGISGMWLVVMIGLGILGMGFLFSKVLSKLDVFSVSELLGKRFDKNSRVLSAIIMTVYDLMVAVTGVIAMGVILSALLGWNSTIAIIVGGAIVLLYTTLGGMWAVTLTDVIQFWIMTIGFIFILLPAGLYKVGGVSSLVSQVDPSFLSLSHIGMTQIFSYFLLYFFGMMIGQDIWQRAFTAKNEKTLRRGTLFAGFYCIIYAIVGATIGMIASVLLPGLADPQQAIPQLATAILPIGLVGLILAAVASAIMSTASGTIMASATILVNDLILPFYKEERTEKFKLRLTRFVIMLVGIAAIMISAWLKNIIVALDIAYALLSGCIFFPVVAAFFWKRVSAKVVLISIIISSIVVISDLLIEGIDSLNAIIYGIIASGLTLLIGTVFFTPKATKLETS</sequence>
<evidence type="ECO:0000256" key="3">
    <source>
        <dbReference type="ARBA" id="ARBA00022448"/>
    </source>
</evidence>
<dbReference type="Gene3D" id="1.20.1730.10">
    <property type="entry name" value="Sodium/glucose cotransporter"/>
    <property type="match status" value="1"/>
</dbReference>
<feature type="transmembrane region" description="Helical" evidence="8">
    <location>
        <begin position="182"/>
        <end position="201"/>
    </location>
</feature>
<dbReference type="RefSeq" id="WP_115360023.1">
    <property type="nucleotide sequence ID" value="NZ_JAVQKK010000005.1"/>
</dbReference>
<keyword evidence="3" id="KW-0813">Transport</keyword>
<feature type="transmembrane region" description="Helical" evidence="8">
    <location>
        <begin position="380"/>
        <end position="402"/>
    </location>
</feature>
<evidence type="ECO:0000256" key="6">
    <source>
        <dbReference type="ARBA" id="ARBA00023136"/>
    </source>
</evidence>
<dbReference type="GO" id="GO:0022857">
    <property type="term" value="F:transmembrane transporter activity"/>
    <property type="evidence" value="ECO:0007669"/>
    <property type="project" value="InterPro"/>
</dbReference>
<dbReference type="EMBL" id="UGYZ01000002">
    <property type="protein sequence ID" value="SUI99272.1"/>
    <property type="molecule type" value="Genomic_DNA"/>
</dbReference>
<keyword evidence="5 8" id="KW-1133">Transmembrane helix</keyword>
<comment type="subcellular location">
    <subcellularLocation>
        <location evidence="1">Membrane</location>
        <topology evidence="1">Multi-pass membrane protein</topology>
    </subcellularLocation>
</comment>
<organism evidence="9 10">
    <name type="scientific">Sporosarcina pasteurii</name>
    <name type="common">Bacillus pasteurii</name>
    <dbReference type="NCBI Taxonomy" id="1474"/>
    <lineage>
        <taxon>Bacteria</taxon>
        <taxon>Bacillati</taxon>
        <taxon>Bacillota</taxon>
        <taxon>Bacilli</taxon>
        <taxon>Bacillales</taxon>
        <taxon>Caryophanaceae</taxon>
        <taxon>Sporosarcina</taxon>
    </lineage>
</organism>
<feature type="transmembrane region" description="Helical" evidence="8">
    <location>
        <begin position="6"/>
        <end position="25"/>
    </location>
</feature>
<evidence type="ECO:0000256" key="1">
    <source>
        <dbReference type="ARBA" id="ARBA00004141"/>
    </source>
</evidence>
<protein>
    <submittedName>
        <fullName evidence="9">Pantothenate permease</fullName>
    </submittedName>
</protein>
<evidence type="ECO:0000313" key="9">
    <source>
        <dbReference type="EMBL" id="SUI99272.1"/>
    </source>
</evidence>
<dbReference type="Proteomes" id="UP000254519">
    <property type="component" value="Unassembled WGS sequence"/>
</dbReference>
<feature type="transmembrane region" description="Helical" evidence="8">
    <location>
        <begin position="118"/>
        <end position="147"/>
    </location>
</feature>
<reference evidence="9 10" key="1">
    <citation type="submission" date="2018-06" db="EMBL/GenBank/DDBJ databases">
        <authorList>
            <consortium name="Pathogen Informatics"/>
            <person name="Doyle S."/>
        </authorList>
    </citation>
    <scope>NUCLEOTIDE SEQUENCE [LARGE SCALE GENOMIC DNA]</scope>
    <source>
        <strain evidence="10">ATCC 11859 / DSM 33 / NCIB 8841 / NCTC 4822</strain>
    </source>
</reference>
<feature type="transmembrane region" description="Helical" evidence="8">
    <location>
        <begin position="409"/>
        <end position="427"/>
    </location>
</feature>
<name>A0A380BCV3_SPOPA</name>
<feature type="transmembrane region" description="Helical" evidence="8">
    <location>
        <begin position="305"/>
        <end position="335"/>
    </location>
</feature>
<feature type="transmembrane region" description="Helical" evidence="8">
    <location>
        <begin position="261"/>
        <end position="285"/>
    </location>
</feature>
<evidence type="ECO:0000256" key="7">
    <source>
        <dbReference type="RuleBase" id="RU362091"/>
    </source>
</evidence>
<feature type="transmembrane region" description="Helical" evidence="8">
    <location>
        <begin position="433"/>
        <end position="454"/>
    </location>
</feature>
<dbReference type="PANTHER" id="PTHR48086:SF7">
    <property type="entry name" value="SODIUM-SOLUTE SYMPORTER-RELATED"/>
    <property type="match status" value="1"/>
</dbReference>
<dbReference type="GO" id="GO:0005886">
    <property type="term" value="C:plasma membrane"/>
    <property type="evidence" value="ECO:0007669"/>
    <property type="project" value="TreeGrafter"/>
</dbReference>
<accession>A0A380BCV3</accession>
<dbReference type="PROSITE" id="PS50283">
    <property type="entry name" value="NA_SOLUT_SYMP_3"/>
    <property type="match status" value="1"/>
</dbReference>
<dbReference type="PANTHER" id="PTHR48086">
    <property type="entry name" value="SODIUM/PROLINE SYMPORTER-RELATED"/>
    <property type="match status" value="1"/>
</dbReference>
<feature type="transmembrane region" description="Helical" evidence="8">
    <location>
        <begin position="153"/>
        <end position="175"/>
    </location>
</feature>
<dbReference type="InterPro" id="IPR001734">
    <property type="entry name" value="Na/solute_symporter"/>
</dbReference>